<dbReference type="PANTHER" id="PTHR33498:SF1">
    <property type="entry name" value="TRANSPOSASE FOR INSERTION SEQUENCE ELEMENT IS1557"/>
    <property type="match status" value="1"/>
</dbReference>
<dbReference type="OrthoDB" id="6197054at2"/>
<dbReference type="Proteomes" id="UP000321400">
    <property type="component" value="Unassembled WGS sequence"/>
</dbReference>
<proteinExistence type="predicted"/>
<dbReference type="STRING" id="442899.SAMN05720591_1519"/>
<keyword evidence="3" id="KW-1185">Reference proteome</keyword>
<feature type="domain" description="Transposase IS204/IS1001/IS1096/IS1165 zinc-finger" evidence="1">
    <location>
        <begin position="43"/>
        <end position="92"/>
    </location>
</feature>
<dbReference type="AlphaFoldDB" id="A0A511X550"/>
<dbReference type="EMBL" id="BJYE01000060">
    <property type="protein sequence ID" value="GEN58035.1"/>
    <property type="molecule type" value="Genomic_DNA"/>
</dbReference>
<protein>
    <recommendedName>
        <fullName evidence="1">Transposase IS204/IS1001/IS1096/IS1165 zinc-finger domain-containing protein</fullName>
    </recommendedName>
</protein>
<dbReference type="RefSeq" id="WP_089803648.1">
    <property type="nucleotide sequence ID" value="NZ_BJYE01000060.1"/>
</dbReference>
<reference evidence="2 3" key="1">
    <citation type="submission" date="2019-07" db="EMBL/GenBank/DDBJ databases">
        <title>Whole genome shotgun sequence of Halolactibacillus alkaliphilus NBRC 103919.</title>
        <authorList>
            <person name="Hosoyama A."/>
            <person name="Uohara A."/>
            <person name="Ohji S."/>
            <person name="Ichikawa N."/>
        </authorList>
    </citation>
    <scope>NUCLEOTIDE SEQUENCE [LARGE SCALE GENOMIC DNA]</scope>
    <source>
        <strain evidence="2 3">NBRC 103919</strain>
    </source>
</reference>
<organism evidence="2 3">
    <name type="scientific">Halolactibacillus alkaliphilus</name>
    <dbReference type="NCBI Taxonomy" id="442899"/>
    <lineage>
        <taxon>Bacteria</taxon>
        <taxon>Bacillati</taxon>
        <taxon>Bacillota</taxon>
        <taxon>Bacilli</taxon>
        <taxon>Bacillales</taxon>
        <taxon>Bacillaceae</taxon>
        <taxon>Halolactibacillus</taxon>
    </lineage>
</organism>
<accession>A0A511X550</accession>
<sequence length="163" mass="18515">MSISHTIRIAFDIQDKNIIFAEDCARVGTILCTFLEGTLTYTPTHCDRCRVENEDYTIIKNGTKTSTIVIPAGITKKTYLKLRKQRFYCKHCQTTFVAKTSLVNEGCFISKDTRLQARVKSAEARSVKDIARDCAVSPTTVQREINKASQALQTYNRPFDYCQ</sequence>
<evidence type="ECO:0000259" key="1">
    <source>
        <dbReference type="Pfam" id="PF14690"/>
    </source>
</evidence>
<dbReference type="InterPro" id="IPR047951">
    <property type="entry name" value="Transpos_ISL3"/>
</dbReference>
<gene>
    <name evidence="2" type="ORF">HAL01_24990</name>
</gene>
<comment type="caution">
    <text evidence="2">The sequence shown here is derived from an EMBL/GenBank/DDBJ whole genome shotgun (WGS) entry which is preliminary data.</text>
</comment>
<dbReference type="PANTHER" id="PTHR33498">
    <property type="entry name" value="TRANSPOSASE FOR INSERTION SEQUENCE ELEMENT IS1557"/>
    <property type="match status" value="1"/>
</dbReference>
<dbReference type="Pfam" id="PF14690">
    <property type="entry name" value="Zn_ribbon_ISL3"/>
    <property type="match status" value="1"/>
</dbReference>
<name>A0A511X550_9BACI</name>
<evidence type="ECO:0000313" key="2">
    <source>
        <dbReference type="EMBL" id="GEN58035.1"/>
    </source>
</evidence>
<evidence type="ECO:0000313" key="3">
    <source>
        <dbReference type="Proteomes" id="UP000321400"/>
    </source>
</evidence>
<dbReference type="InterPro" id="IPR029261">
    <property type="entry name" value="Transposase_Znf"/>
</dbReference>